<feature type="region of interest" description="Disordered" evidence="1">
    <location>
        <begin position="474"/>
        <end position="503"/>
    </location>
</feature>
<reference evidence="3" key="1">
    <citation type="journal article" date="2015" name="Genome Announc.">
        <title>Draft genome sequence of Talaromyces cellulolyticus strain Y-94, a source of lignocellulosic biomass-degrading enzymes.</title>
        <authorList>
            <person name="Fujii T."/>
            <person name="Koike H."/>
            <person name="Sawayama S."/>
            <person name="Yano S."/>
            <person name="Inoue H."/>
        </authorList>
    </citation>
    <scope>NUCLEOTIDE SEQUENCE [LARGE SCALE GENOMIC DNA]</scope>
    <source>
        <strain evidence="3">Y-94</strain>
    </source>
</reference>
<feature type="compositionally biased region" description="Basic and acidic residues" evidence="1">
    <location>
        <begin position="423"/>
        <end position="436"/>
    </location>
</feature>
<feature type="region of interest" description="Disordered" evidence="1">
    <location>
        <begin position="74"/>
        <end position="96"/>
    </location>
</feature>
<keyword evidence="3" id="KW-1185">Reference proteome</keyword>
<name>A0A0B8N5B2_TALPI</name>
<evidence type="ECO:0000313" key="3">
    <source>
        <dbReference type="Proteomes" id="UP000053095"/>
    </source>
</evidence>
<proteinExistence type="predicted"/>
<dbReference type="AlphaFoldDB" id="A0A0B8N5B2"/>
<evidence type="ECO:0000256" key="1">
    <source>
        <dbReference type="SAM" id="MobiDB-lite"/>
    </source>
</evidence>
<feature type="compositionally biased region" description="Polar residues" evidence="1">
    <location>
        <begin position="494"/>
        <end position="503"/>
    </location>
</feature>
<organism evidence="2 3">
    <name type="scientific">Talaromyces pinophilus</name>
    <name type="common">Penicillium pinophilum</name>
    <dbReference type="NCBI Taxonomy" id="128442"/>
    <lineage>
        <taxon>Eukaryota</taxon>
        <taxon>Fungi</taxon>
        <taxon>Dikarya</taxon>
        <taxon>Ascomycota</taxon>
        <taxon>Pezizomycotina</taxon>
        <taxon>Eurotiomycetes</taxon>
        <taxon>Eurotiomycetidae</taxon>
        <taxon>Eurotiales</taxon>
        <taxon>Trichocomaceae</taxon>
        <taxon>Talaromyces</taxon>
        <taxon>Talaromyces sect. Talaromyces</taxon>
    </lineage>
</organism>
<sequence>MDATSLTCSICNKKPQFSDVSHLLTHISSKAHLASHFKLQVQSKHSSQALEHLTQYDQWYKEHDIARLLSDRMASSAKANRRRRSNRSLGTETGKSSGLLIQYPPILQRANGLADVPSQSSFGLPGDNIDPRLSDIQPLTDDYCKTRISSLVNPYDPYEIFGPKVEPESPQLSEIDSIPWFGHHRGNYSAAGHKYNPFLSTELPRAPILKSENLPFSGSYLDLAEEKKVDEVSRLKGVQWPGMDCFDAASDVMKRQRNQKKDASTFKAMEEASCASEPSELVFSPSGTLRREREITGFVEEDDLLPGEWTVPKYRRDRRDRRGRGAQEPSTPRRRQGSQRVALAVTDVNRSVLGSRVTKKEHQPKRPVLGALKRRESSIRTTSSKSENHGLSHGHFHRVKDENEDLKLSMGTTGRRHTSRLTIFRDDDSAEVEKKRNAPSPEMVPSSATRNEQRNTLYQRASETIHTLLDTNDSYKLPTLSNDSGPVLEHSGSHNRTSAQPNTSRNIDGIYLIDTSGSNHRVPYDPLVGGNVLHYRWDWHGSELGRGSNDADDPLLGGDLFYNRAVSSDTTIYQDEQETKSCLWLDGYSR</sequence>
<evidence type="ECO:0000313" key="2">
    <source>
        <dbReference type="EMBL" id="GAM43367.1"/>
    </source>
</evidence>
<feature type="compositionally biased region" description="Basic residues" evidence="1">
    <location>
        <begin position="315"/>
        <end position="324"/>
    </location>
</feature>
<dbReference type="EMBL" id="DF933843">
    <property type="protein sequence ID" value="GAM43367.1"/>
    <property type="molecule type" value="Genomic_DNA"/>
</dbReference>
<feature type="region of interest" description="Disordered" evidence="1">
    <location>
        <begin position="315"/>
        <end position="453"/>
    </location>
</feature>
<protein>
    <submittedName>
        <fullName evidence="2">Uncharacterized protein</fullName>
    </submittedName>
</protein>
<feature type="compositionally biased region" description="Polar residues" evidence="1">
    <location>
        <begin position="474"/>
        <end position="484"/>
    </location>
</feature>
<accession>A0A0B8N5B2</accession>
<gene>
    <name evidence="2" type="ORF">TCE0_047f18117</name>
</gene>
<dbReference type="Proteomes" id="UP000053095">
    <property type="component" value="Unassembled WGS sequence"/>
</dbReference>